<evidence type="ECO:0000313" key="1">
    <source>
        <dbReference type="EMBL" id="VFK31990.1"/>
    </source>
</evidence>
<dbReference type="AlphaFoldDB" id="A0A450XRT3"/>
<organism evidence="1">
    <name type="scientific">Candidatus Kentrum sp. MB</name>
    <dbReference type="NCBI Taxonomy" id="2138164"/>
    <lineage>
        <taxon>Bacteria</taxon>
        <taxon>Pseudomonadati</taxon>
        <taxon>Pseudomonadota</taxon>
        <taxon>Gammaproteobacteria</taxon>
        <taxon>Candidatus Kentrum</taxon>
    </lineage>
</organism>
<dbReference type="EMBL" id="CAADFO010000099">
    <property type="protein sequence ID" value="VFK31990.1"/>
    <property type="molecule type" value="Genomic_DNA"/>
</dbReference>
<proteinExistence type="predicted"/>
<sequence>MVVTEIREGLIREGYRHFDKDVCLLVRIFSSQAKREIHALVKAIYHTRWGPESNGKRIAPIMRNPSWGVASLPLCVFVPWRSLKSLFALLGLQLCDWGRNARKWNVSKVKSKAKRPVR</sequence>
<gene>
    <name evidence="1" type="ORF">BECKMB1821G_GA0114241_109911</name>
</gene>
<protein>
    <submittedName>
        <fullName evidence="1">Uncharacterized protein</fullName>
    </submittedName>
</protein>
<name>A0A450XRT3_9GAMM</name>
<reference evidence="1" key="1">
    <citation type="submission" date="2019-02" db="EMBL/GenBank/DDBJ databases">
        <authorList>
            <person name="Gruber-Vodicka R. H."/>
            <person name="Seah K. B. B."/>
        </authorList>
    </citation>
    <scope>NUCLEOTIDE SEQUENCE</scope>
    <source>
        <strain evidence="1">BECK_BZ197</strain>
    </source>
</reference>
<accession>A0A450XRT3</accession>